<dbReference type="Proteomes" id="UP000245533">
    <property type="component" value="Unassembled WGS sequence"/>
</dbReference>
<keyword evidence="4" id="KW-0010">Activator</keyword>
<dbReference type="SUPFAM" id="SSF53850">
    <property type="entry name" value="Periplasmic binding protein-like II"/>
    <property type="match status" value="1"/>
</dbReference>
<evidence type="ECO:0000259" key="6">
    <source>
        <dbReference type="PROSITE" id="PS50931"/>
    </source>
</evidence>
<keyword evidence="3 7" id="KW-0238">DNA-binding</keyword>
<dbReference type="Gene3D" id="1.10.10.10">
    <property type="entry name" value="Winged helix-like DNA-binding domain superfamily/Winged helix DNA-binding domain"/>
    <property type="match status" value="1"/>
</dbReference>
<dbReference type="InterPro" id="IPR036388">
    <property type="entry name" value="WH-like_DNA-bd_sf"/>
</dbReference>
<dbReference type="PRINTS" id="PR00039">
    <property type="entry name" value="HTHLYSR"/>
</dbReference>
<dbReference type="Pfam" id="PF00126">
    <property type="entry name" value="HTH_1"/>
    <property type="match status" value="1"/>
</dbReference>
<evidence type="ECO:0000256" key="2">
    <source>
        <dbReference type="ARBA" id="ARBA00023015"/>
    </source>
</evidence>
<dbReference type="Gene3D" id="3.40.190.10">
    <property type="entry name" value="Periplasmic binding protein-like II"/>
    <property type="match status" value="2"/>
</dbReference>
<dbReference type="InterPro" id="IPR005119">
    <property type="entry name" value="LysR_subst-bd"/>
</dbReference>
<dbReference type="RefSeq" id="WP_109644178.1">
    <property type="nucleotide sequence ID" value="NZ_QGGB01000002.1"/>
</dbReference>
<dbReference type="GO" id="GO:0003677">
    <property type="term" value="F:DNA binding"/>
    <property type="evidence" value="ECO:0007669"/>
    <property type="project" value="UniProtKB-KW"/>
</dbReference>
<evidence type="ECO:0000313" key="8">
    <source>
        <dbReference type="Proteomes" id="UP000245533"/>
    </source>
</evidence>
<name>A0A316TTI4_9BACT</name>
<reference evidence="7 8" key="1">
    <citation type="submission" date="2018-05" db="EMBL/GenBank/DDBJ databases">
        <title>Rhodohalobacter halophilus gen. nov., sp. nov., a moderately halophilic member of the family Balneolaceae.</title>
        <authorList>
            <person name="Liu Z.-W."/>
        </authorList>
    </citation>
    <scope>NUCLEOTIDE SEQUENCE [LARGE SCALE GENOMIC DNA]</scope>
    <source>
        <strain evidence="7 8">8A47</strain>
    </source>
</reference>
<sequence>MTLTQLSYIVAVDKYRHFATAAEKSYVTQPTLSMQIHKLEDELGVTIFDRSKSPVIPTEIGEKIIEQAKSILKGSKELTDIANFTENELKGVFKVGIIPTIAPYLVPLFLRSFVKQYPNVQLIFEELLTEEVLEKLGNDQLDAGIIATPVEQSFIYTDDLFVEPFLGYLSNSHPLIEKAKLTVEDLNQTNIWLLNEGHCFRDQAVKLCRDGEKHGKKYKKAAIEFKSGNLETLKKLVEQNFGMTLLPWTAVSEFDGSCSSAIIKEFEDPVPSRKVRLAYGRKHLKQTIISAFKDAICSSIPKELKTTEKRVLIE</sequence>
<dbReference type="InterPro" id="IPR000847">
    <property type="entry name" value="LysR_HTH_N"/>
</dbReference>
<protein>
    <submittedName>
        <fullName evidence="7">DNA-binding transcriptional regulator OxyR</fullName>
    </submittedName>
</protein>
<accession>A0A316TTI4</accession>
<comment type="similarity">
    <text evidence="1">Belongs to the LysR transcriptional regulatory family.</text>
</comment>
<feature type="domain" description="HTH lysR-type" evidence="6">
    <location>
        <begin position="1"/>
        <end position="58"/>
    </location>
</feature>
<proteinExistence type="inferred from homology"/>
<dbReference type="GO" id="GO:0003700">
    <property type="term" value="F:DNA-binding transcription factor activity"/>
    <property type="evidence" value="ECO:0007669"/>
    <property type="project" value="InterPro"/>
</dbReference>
<dbReference type="EMBL" id="QGGB01000002">
    <property type="protein sequence ID" value="PWN07740.1"/>
    <property type="molecule type" value="Genomic_DNA"/>
</dbReference>
<evidence type="ECO:0000256" key="1">
    <source>
        <dbReference type="ARBA" id="ARBA00009437"/>
    </source>
</evidence>
<dbReference type="FunFam" id="1.10.10.10:FF:000001">
    <property type="entry name" value="LysR family transcriptional regulator"/>
    <property type="match status" value="1"/>
</dbReference>
<dbReference type="CDD" id="cd08411">
    <property type="entry name" value="PBP2_OxyR"/>
    <property type="match status" value="1"/>
</dbReference>
<dbReference type="PROSITE" id="PS50931">
    <property type="entry name" value="HTH_LYSR"/>
    <property type="match status" value="1"/>
</dbReference>
<dbReference type="PANTHER" id="PTHR30346:SF26">
    <property type="entry name" value="HYDROGEN PEROXIDE-INDUCIBLE GENES ACTIVATOR"/>
    <property type="match status" value="1"/>
</dbReference>
<gene>
    <name evidence="7" type="ORF">DDZ15_01595</name>
</gene>
<evidence type="ECO:0000256" key="3">
    <source>
        <dbReference type="ARBA" id="ARBA00023125"/>
    </source>
</evidence>
<dbReference type="AlphaFoldDB" id="A0A316TTI4"/>
<dbReference type="GO" id="GO:0032993">
    <property type="term" value="C:protein-DNA complex"/>
    <property type="evidence" value="ECO:0007669"/>
    <property type="project" value="TreeGrafter"/>
</dbReference>
<keyword evidence="8" id="KW-1185">Reference proteome</keyword>
<keyword evidence="2" id="KW-0805">Transcription regulation</keyword>
<organism evidence="7 8">
    <name type="scientific">Rhodohalobacter mucosus</name>
    <dbReference type="NCBI Taxonomy" id="2079485"/>
    <lineage>
        <taxon>Bacteria</taxon>
        <taxon>Pseudomonadati</taxon>
        <taxon>Balneolota</taxon>
        <taxon>Balneolia</taxon>
        <taxon>Balneolales</taxon>
        <taxon>Balneolaceae</taxon>
        <taxon>Rhodohalobacter</taxon>
    </lineage>
</organism>
<evidence type="ECO:0000256" key="5">
    <source>
        <dbReference type="ARBA" id="ARBA00023163"/>
    </source>
</evidence>
<dbReference type="Pfam" id="PF03466">
    <property type="entry name" value="LysR_substrate"/>
    <property type="match status" value="1"/>
</dbReference>
<evidence type="ECO:0000256" key="4">
    <source>
        <dbReference type="ARBA" id="ARBA00023159"/>
    </source>
</evidence>
<dbReference type="InterPro" id="IPR036390">
    <property type="entry name" value="WH_DNA-bd_sf"/>
</dbReference>
<evidence type="ECO:0000313" key="7">
    <source>
        <dbReference type="EMBL" id="PWN07740.1"/>
    </source>
</evidence>
<dbReference type="OrthoDB" id="9803735at2"/>
<comment type="caution">
    <text evidence="7">The sequence shown here is derived from an EMBL/GenBank/DDBJ whole genome shotgun (WGS) entry which is preliminary data.</text>
</comment>
<dbReference type="SUPFAM" id="SSF46785">
    <property type="entry name" value="Winged helix' DNA-binding domain"/>
    <property type="match status" value="1"/>
</dbReference>
<keyword evidence="5" id="KW-0804">Transcription</keyword>
<dbReference type="PANTHER" id="PTHR30346">
    <property type="entry name" value="TRANSCRIPTIONAL DUAL REGULATOR HCAR-RELATED"/>
    <property type="match status" value="1"/>
</dbReference>